<feature type="transmembrane region" description="Helical" evidence="7">
    <location>
        <begin position="12"/>
        <end position="29"/>
    </location>
</feature>
<feature type="transmembrane region" description="Helical" evidence="7">
    <location>
        <begin position="233"/>
        <end position="255"/>
    </location>
</feature>
<comment type="subcellular location">
    <subcellularLocation>
        <location evidence="1 7">Cell membrane</location>
        <topology evidence="1 7">Multi-pass membrane protein</topology>
    </subcellularLocation>
</comment>
<evidence type="ECO:0000256" key="5">
    <source>
        <dbReference type="ARBA" id="ARBA00022989"/>
    </source>
</evidence>
<feature type="transmembrane region" description="Helical" evidence="7">
    <location>
        <begin position="132"/>
        <end position="155"/>
    </location>
</feature>
<dbReference type="AlphaFoldDB" id="A0A0M4MXU8"/>
<dbReference type="RefSeq" id="WP_053962069.1">
    <property type="nucleotide sequence ID" value="NZ_CP012390.1"/>
</dbReference>
<evidence type="ECO:0000256" key="3">
    <source>
        <dbReference type="ARBA" id="ARBA00022475"/>
    </source>
</evidence>
<keyword evidence="4 7" id="KW-0812">Transmembrane</keyword>
<protein>
    <submittedName>
        <fullName evidence="9">ABC transporter permease</fullName>
    </submittedName>
</protein>
<keyword evidence="2 7" id="KW-0813">Transport</keyword>
<accession>A0A0M4MXU8</accession>
<dbReference type="STRING" id="1528099.AL705_04940"/>
<dbReference type="InterPro" id="IPR045621">
    <property type="entry name" value="BPD_transp_1_N"/>
</dbReference>
<evidence type="ECO:0000256" key="1">
    <source>
        <dbReference type="ARBA" id="ARBA00004651"/>
    </source>
</evidence>
<proteinExistence type="inferred from homology"/>
<dbReference type="PANTHER" id="PTHR43163">
    <property type="entry name" value="DIPEPTIDE TRANSPORT SYSTEM PERMEASE PROTEIN DPPB-RELATED"/>
    <property type="match status" value="1"/>
</dbReference>
<dbReference type="InterPro" id="IPR000515">
    <property type="entry name" value="MetI-like"/>
</dbReference>
<keyword evidence="3" id="KW-1003">Cell membrane</keyword>
<evidence type="ECO:0000259" key="8">
    <source>
        <dbReference type="PROSITE" id="PS50928"/>
    </source>
</evidence>
<comment type="similarity">
    <text evidence="7">Belongs to the binding-protein-dependent transport system permease family.</text>
</comment>
<evidence type="ECO:0000256" key="2">
    <source>
        <dbReference type="ARBA" id="ARBA00022448"/>
    </source>
</evidence>
<dbReference type="PANTHER" id="PTHR43163:SF7">
    <property type="entry name" value="DIPEPTIDE-TRANSPORT INTEGRAL MEMBRANE PROTEIN ABC TRANSPORTER DPPB-RELATED"/>
    <property type="match status" value="1"/>
</dbReference>
<dbReference type="GO" id="GO:0005886">
    <property type="term" value="C:plasma membrane"/>
    <property type="evidence" value="ECO:0007669"/>
    <property type="project" value="UniProtKB-SubCell"/>
</dbReference>
<keyword evidence="5 7" id="KW-1133">Transmembrane helix</keyword>
<dbReference type="PROSITE" id="PS50928">
    <property type="entry name" value="ABC_TM1"/>
    <property type="match status" value="1"/>
</dbReference>
<name>A0A0M4MXU8_9ACTN</name>
<keyword evidence="6 7" id="KW-0472">Membrane</keyword>
<feature type="transmembrane region" description="Helical" evidence="7">
    <location>
        <begin position="101"/>
        <end position="120"/>
    </location>
</feature>
<dbReference type="CDD" id="cd06261">
    <property type="entry name" value="TM_PBP2"/>
    <property type="match status" value="1"/>
</dbReference>
<dbReference type="SUPFAM" id="SSF161098">
    <property type="entry name" value="MetI-like"/>
    <property type="match status" value="1"/>
</dbReference>
<feature type="transmembrane region" description="Helical" evidence="7">
    <location>
        <begin position="175"/>
        <end position="193"/>
    </location>
</feature>
<dbReference type="GO" id="GO:0055085">
    <property type="term" value="P:transmembrane transport"/>
    <property type="evidence" value="ECO:0007669"/>
    <property type="project" value="InterPro"/>
</dbReference>
<dbReference type="Pfam" id="PF00528">
    <property type="entry name" value="BPD_transp_1"/>
    <property type="match status" value="1"/>
</dbReference>
<dbReference type="Pfam" id="PF19300">
    <property type="entry name" value="BPD_transp_1_N"/>
    <property type="match status" value="1"/>
</dbReference>
<evidence type="ECO:0000256" key="7">
    <source>
        <dbReference type="RuleBase" id="RU363032"/>
    </source>
</evidence>
<gene>
    <name evidence="9" type="ORF">AL705_04940</name>
</gene>
<dbReference type="EMBL" id="CP012390">
    <property type="protein sequence ID" value="ALE19068.1"/>
    <property type="molecule type" value="Genomic_DNA"/>
</dbReference>
<evidence type="ECO:0000256" key="4">
    <source>
        <dbReference type="ARBA" id="ARBA00022692"/>
    </source>
</evidence>
<dbReference type="InterPro" id="IPR035906">
    <property type="entry name" value="MetI-like_sf"/>
</dbReference>
<organism evidence="9 10">
    <name type="scientific">Lawsonella clevelandensis</name>
    <dbReference type="NCBI Taxonomy" id="1528099"/>
    <lineage>
        <taxon>Bacteria</taxon>
        <taxon>Bacillati</taxon>
        <taxon>Actinomycetota</taxon>
        <taxon>Actinomycetes</taxon>
        <taxon>Mycobacteriales</taxon>
        <taxon>Lawsonellaceae</taxon>
        <taxon>Lawsonella</taxon>
    </lineage>
</organism>
<dbReference type="PATRIC" id="fig|1562462.4.peg.1019"/>
<dbReference type="Gene3D" id="1.10.3720.10">
    <property type="entry name" value="MetI-like"/>
    <property type="match status" value="1"/>
</dbReference>
<sequence>MGWYIIKRIGQMIPVFFGATFLIYAMVFLTPGDPVAALAGDKPLTPELVTALRDQYHLNDPFIVQYGLYLKGIFTGDFGTTFSGRPVIDEISRAFPITVKLALMALIIETVFGIGFGVVAGLKKGGWFDSTLLVVSLVIIAVPTFVLGFVARFLFGIKWGIVPPTVGGDPSFVNLLLPSFVLGLVSFAYVLRLTRSSISEVMEADYVRTATAKGLSRPVVVVRHILRNSLIPVVTFIGTDLAGLMGGAIVTEGIFNVPGIGGLVYRAVMLGEAPTVVSIVTLLVIIYMLANLLIDLLYAALDPRIRYA</sequence>
<dbReference type="OrthoDB" id="147639at2"/>
<dbReference type="KEGG" id="cbq:AL705_04940"/>
<evidence type="ECO:0000313" key="10">
    <source>
        <dbReference type="Proteomes" id="UP000068137"/>
    </source>
</evidence>
<feature type="transmembrane region" description="Helical" evidence="7">
    <location>
        <begin position="275"/>
        <end position="301"/>
    </location>
</feature>
<evidence type="ECO:0000313" key="9">
    <source>
        <dbReference type="EMBL" id="ALE19068.1"/>
    </source>
</evidence>
<evidence type="ECO:0000256" key="6">
    <source>
        <dbReference type="ARBA" id="ARBA00023136"/>
    </source>
</evidence>
<reference evidence="9 10" key="1">
    <citation type="journal article" date="2015" name="Genome Announc.">
        <title>Complete Genome Sequences for Two Strains of a Novel Fastidious, Partially Acid-Fast, Gram-Positive Corynebacterineae Bacterium, Derived from Human Clinical Samples.</title>
        <authorList>
            <person name="Nicholson A.C."/>
            <person name="Bell M."/>
            <person name="Humrighouse B.W."/>
            <person name="McQuiston J.R."/>
        </authorList>
    </citation>
    <scope>NUCLEOTIDE SEQUENCE [LARGE SCALE GENOMIC DNA]</scope>
    <source>
        <strain evidence="9 10">X1698</strain>
    </source>
</reference>
<feature type="domain" description="ABC transmembrane type-1" evidence="8">
    <location>
        <begin position="95"/>
        <end position="298"/>
    </location>
</feature>
<dbReference type="Proteomes" id="UP000068137">
    <property type="component" value="Chromosome"/>
</dbReference>